<evidence type="ECO:0000313" key="27">
    <source>
        <dbReference type="Proteomes" id="UP001157418"/>
    </source>
</evidence>
<dbReference type="FunFam" id="2.170.150.80:FF:000002">
    <property type="entry name" value="Nac domain-containing protein 86"/>
    <property type="match status" value="1"/>
</dbReference>
<evidence type="ECO:0000256" key="10">
    <source>
        <dbReference type="ARBA" id="ARBA00023002"/>
    </source>
</evidence>
<feature type="binding site" evidence="20">
    <location>
        <position position="570"/>
    </location>
    <ligand>
        <name>Ca(2+)</name>
        <dbReference type="ChEBI" id="CHEBI:29108"/>
        <label>1</label>
    </ligand>
</feature>
<dbReference type="InterPro" id="IPR003441">
    <property type="entry name" value="NAC-dom"/>
</dbReference>
<gene>
    <name evidence="26" type="ORF">LVIROSA_LOCUS32286</name>
</gene>
<dbReference type="Pfam" id="PF02365">
    <property type="entry name" value="NAM"/>
    <property type="match status" value="1"/>
</dbReference>
<evidence type="ECO:0000256" key="16">
    <source>
        <dbReference type="ARBA" id="ARBA00023180"/>
    </source>
</evidence>
<dbReference type="PANTHER" id="PTHR31235">
    <property type="entry name" value="PEROXIDASE 25-RELATED"/>
    <property type="match status" value="1"/>
</dbReference>
<keyword evidence="27" id="KW-1185">Reference proteome</keyword>
<evidence type="ECO:0000256" key="20">
    <source>
        <dbReference type="PIRSR" id="PIRSR600823-3"/>
    </source>
</evidence>
<keyword evidence="9 20" id="KW-0106">Calcium</keyword>
<feature type="domain" description="NAC" evidence="25">
    <location>
        <begin position="9"/>
        <end position="161"/>
    </location>
</feature>
<dbReference type="PROSITE" id="PS50873">
    <property type="entry name" value="PEROXIDASE_4"/>
    <property type="match status" value="1"/>
</dbReference>
<dbReference type="InterPro" id="IPR019793">
    <property type="entry name" value="Peroxidases_heam-ligand_BS"/>
</dbReference>
<comment type="caution">
    <text evidence="26">The sequence shown here is derived from an EMBL/GenBank/DDBJ whole genome shotgun (WGS) entry which is preliminary data.</text>
</comment>
<feature type="binding site" evidence="20">
    <location>
        <position position="568"/>
    </location>
    <ligand>
        <name>Ca(2+)</name>
        <dbReference type="ChEBI" id="CHEBI:29108"/>
        <label>1</label>
    </ligand>
</feature>
<comment type="cofactor">
    <cofactor evidence="20">
        <name>Ca(2+)</name>
        <dbReference type="ChEBI" id="CHEBI:29108"/>
    </cofactor>
    <text evidence="20">Binds 2 calcium ions per subunit.</text>
</comment>
<name>A0AAU9P8N4_9ASTR</name>
<dbReference type="FunFam" id="1.10.520.10:FF:000001">
    <property type="entry name" value="Peroxidase"/>
    <property type="match status" value="1"/>
</dbReference>
<dbReference type="PRINTS" id="PR00458">
    <property type="entry name" value="PEROXIDASE"/>
</dbReference>
<dbReference type="PROSITE" id="PS00436">
    <property type="entry name" value="PEROXIDASE_2"/>
    <property type="match status" value="1"/>
</dbReference>
<dbReference type="GO" id="GO:0003677">
    <property type="term" value="F:DNA binding"/>
    <property type="evidence" value="ECO:0007669"/>
    <property type="project" value="UniProtKB-KW"/>
</dbReference>
<dbReference type="Pfam" id="PF00141">
    <property type="entry name" value="peroxidase"/>
    <property type="match status" value="1"/>
</dbReference>
<feature type="site" description="Transition state stabilizer" evidence="21">
    <location>
        <position position="558"/>
    </location>
</feature>
<keyword evidence="6" id="KW-0575">Peroxidase</keyword>
<dbReference type="CDD" id="cd00693">
    <property type="entry name" value="secretory_peroxidase"/>
    <property type="match status" value="1"/>
</dbReference>
<feature type="compositionally biased region" description="Acidic residues" evidence="23">
    <location>
        <begin position="170"/>
        <end position="179"/>
    </location>
</feature>
<evidence type="ECO:0000256" key="18">
    <source>
        <dbReference type="PIRSR" id="PIRSR600823-1"/>
    </source>
</evidence>
<feature type="binding site" evidence="20">
    <location>
        <position position="584"/>
    </location>
    <ligand>
        <name>Ca(2+)</name>
        <dbReference type="ChEBI" id="CHEBI:29108"/>
        <label>1</label>
    </ligand>
</feature>
<evidence type="ECO:0000256" key="7">
    <source>
        <dbReference type="ARBA" id="ARBA00022617"/>
    </source>
</evidence>
<dbReference type="GO" id="GO:0046872">
    <property type="term" value="F:metal ion binding"/>
    <property type="evidence" value="ECO:0007669"/>
    <property type="project" value="UniProtKB-KW"/>
</dbReference>
<reference evidence="26 27" key="1">
    <citation type="submission" date="2022-01" db="EMBL/GenBank/DDBJ databases">
        <authorList>
            <person name="Xiong W."/>
            <person name="Schranz E."/>
        </authorList>
    </citation>
    <scope>NUCLEOTIDE SEQUENCE [LARGE SCALE GENOMIC DNA]</scope>
</reference>
<keyword evidence="14 22" id="KW-1015">Disulfide bond</keyword>
<dbReference type="InterPro" id="IPR033905">
    <property type="entry name" value="Secretory_peroxidase"/>
</dbReference>
<evidence type="ECO:0000256" key="13">
    <source>
        <dbReference type="ARBA" id="ARBA00023125"/>
    </source>
</evidence>
<keyword evidence="12" id="KW-0805">Transcription regulation</keyword>
<proteinExistence type="inferred from homology"/>
<evidence type="ECO:0000256" key="1">
    <source>
        <dbReference type="ARBA" id="ARBA00000189"/>
    </source>
</evidence>
<evidence type="ECO:0000256" key="2">
    <source>
        <dbReference type="ARBA" id="ARBA00002322"/>
    </source>
</evidence>
<dbReference type="InterPro" id="IPR010255">
    <property type="entry name" value="Haem_peroxidase_sf"/>
</dbReference>
<keyword evidence="15" id="KW-0804">Transcription</keyword>
<evidence type="ECO:0000256" key="19">
    <source>
        <dbReference type="PIRSR" id="PIRSR600823-2"/>
    </source>
</evidence>
<feature type="compositionally biased region" description="Polar residues" evidence="23">
    <location>
        <begin position="180"/>
        <end position="210"/>
    </location>
</feature>
<feature type="binding site" description="axial binding residue" evidence="20">
    <location>
        <position position="688"/>
    </location>
    <ligand>
        <name>heme b</name>
        <dbReference type="ChEBI" id="CHEBI:60344"/>
    </ligand>
    <ligandPart>
        <name>Fe</name>
        <dbReference type="ChEBI" id="CHEBI:18248"/>
    </ligandPart>
</feature>
<dbReference type="InterPro" id="IPR002016">
    <property type="entry name" value="Haem_peroxidase"/>
</dbReference>
<evidence type="ECO:0000256" key="21">
    <source>
        <dbReference type="PIRSR" id="PIRSR600823-4"/>
    </source>
</evidence>
<dbReference type="InterPro" id="IPR036093">
    <property type="entry name" value="NAC_dom_sf"/>
</dbReference>
<feature type="binding site" evidence="20">
    <location>
        <position position="689"/>
    </location>
    <ligand>
        <name>Ca(2+)</name>
        <dbReference type="ChEBI" id="CHEBI:29108"/>
        <label>2</label>
    </ligand>
</feature>
<evidence type="ECO:0000256" key="23">
    <source>
        <dbReference type="SAM" id="MobiDB-lite"/>
    </source>
</evidence>
<feature type="disulfide bond" evidence="22">
    <location>
        <begin position="695"/>
        <end position="727"/>
    </location>
</feature>
<feature type="binding site" evidence="19">
    <location>
        <position position="658"/>
    </location>
    <ligand>
        <name>substrate</name>
    </ligand>
</feature>
<evidence type="ECO:0000256" key="5">
    <source>
        <dbReference type="ARBA" id="ARBA00012313"/>
    </source>
</evidence>
<evidence type="ECO:0000259" key="25">
    <source>
        <dbReference type="PROSITE" id="PS51005"/>
    </source>
</evidence>
<feature type="active site" description="Proton acceptor" evidence="18">
    <location>
        <position position="562"/>
    </location>
</feature>
<dbReference type="Gene3D" id="1.10.520.10">
    <property type="match status" value="1"/>
</dbReference>
<evidence type="ECO:0000256" key="17">
    <source>
        <dbReference type="ARBA" id="ARBA00023242"/>
    </source>
</evidence>
<evidence type="ECO:0000256" key="6">
    <source>
        <dbReference type="ARBA" id="ARBA00022559"/>
    </source>
</evidence>
<dbReference type="AlphaFoldDB" id="A0AAU9P8N4"/>
<keyword evidence="10" id="KW-0560">Oxidoreductase</keyword>
<comment type="cofactor">
    <cofactor evidence="20">
        <name>heme b</name>
        <dbReference type="ChEBI" id="CHEBI:60344"/>
    </cofactor>
    <text evidence="20">Binds 1 heme b (iron(II)-protoporphyrin IX) group per subunit.</text>
</comment>
<keyword evidence="8 20" id="KW-0479">Metal-binding</keyword>
<feature type="binding site" evidence="20">
    <location>
        <position position="563"/>
    </location>
    <ligand>
        <name>Ca(2+)</name>
        <dbReference type="ChEBI" id="CHEBI:29108"/>
        <label>1</label>
    </ligand>
</feature>
<feature type="region of interest" description="Disordered" evidence="23">
    <location>
        <begin position="170"/>
        <end position="210"/>
    </location>
</feature>
<comment type="similarity">
    <text evidence="4">Belongs to the peroxidase family. Ascorbate peroxidase subfamily.</text>
</comment>
<evidence type="ECO:0000256" key="14">
    <source>
        <dbReference type="ARBA" id="ARBA00023157"/>
    </source>
</evidence>
<dbReference type="PROSITE" id="PS00435">
    <property type="entry name" value="PEROXIDASE_1"/>
    <property type="match status" value="1"/>
</dbReference>
<dbReference type="InterPro" id="IPR000823">
    <property type="entry name" value="Peroxidase_pln"/>
</dbReference>
<sequence length="822" mass="90609">MDVLPAKSLPVGYRFRPTDEELVNHYLRLKINGFDKEVSCIREVDVCKKEPWDLPDLSVIESIDNEWFFFCPKDRKYQNGQRSNRATVSGYWKATGKDRTIKTNRGSSVIGKKKTLVFYTGRAPKGERTHWVIHEYCATEKELDGTHPGQSPYVLCRLFKKHDGKEENAESLDCVDVDQSDASPPSVVKSSTEDPQSEPVTPNLTGQPNIQPLLKENLKLEELNRTNDPLDFLDHSQLMNDLDLDEALQGFWDASPDHFESKIFSPLHSQMQLEFGSAYNCGMVNSGTGNEHFGMQNQYGTNGMEFSNCFLNESDHLSFVDSFPQASIPEFHQYSSESDGEVIQVQSMKLEKAIGENVIFHLPHEHQAPKEESCSSSSSNIALASNGEGNSGTGIIIRNRQPKVANGINFSNQGTAPRRIRLQMKLQVGSVTHGGDQQPIVTEEKKHSPGGSDGEFDESLISTSNVKPKADFSHGMLSWVGVWWFDSGTGGGCHLPEKTKGGRRREEGGVCHKGTRKTEAQLYVGFYSGTCSAAEFIVKEEVAKAYSQDRGLAAGLVRLHFHDCFVRGCDASVLIDPTPSNKAEKDSPANNPSLRGFDVIDNAKARLESLCPRVVSCADIIAFAARDSFEITGGQGYDVPAGRRDGRVSLIADTKALPPATANLNQLTQMFSTHGLTQEEMVTLSGAHTIGRSHCTSFASRLYNFSQSVNQDPGLNTLYASKLKQECPKGNSNANLVVPMNPNSPTISDTGYYVDVLNKRGLFTSDQSLLTSTNTTKQVHQNAMNPVLWKSEFAKAMVKMGGIGVMTGHQGEIRSNCRVINK</sequence>
<dbReference type="GO" id="GO:0005634">
    <property type="term" value="C:nucleus"/>
    <property type="evidence" value="ECO:0007669"/>
    <property type="project" value="UniProtKB-SubCell"/>
</dbReference>
<feature type="binding site" evidence="20">
    <location>
        <position position="566"/>
    </location>
    <ligand>
        <name>Ca(2+)</name>
        <dbReference type="ChEBI" id="CHEBI:29108"/>
        <label>1</label>
    </ligand>
</feature>
<dbReference type="Gene3D" id="1.10.420.10">
    <property type="entry name" value="Peroxidase, domain 2"/>
    <property type="match status" value="1"/>
</dbReference>
<dbReference type="PRINTS" id="PR00461">
    <property type="entry name" value="PLPEROXIDASE"/>
</dbReference>
<dbReference type="SUPFAM" id="SSF101941">
    <property type="entry name" value="NAC domain"/>
    <property type="match status" value="1"/>
</dbReference>
<dbReference type="GO" id="GO:0140825">
    <property type="term" value="F:lactoperoxidase activity"/>
    <property type="evidence" value="ECO:0007669"/>
    <property type="project" value="UniProtKB-EC"/>
</dbReference>
<dbReference type="GO" id="GO:0006979">
    <property type="term" value="P:response to oxidative stress"/>
    <property type="evidence" value="ECO:0007669"/>
    <property type="project" value="InterPro"/>
</dbReference>
<dbReference type="FunFam" id="1.10.420.10:FF:000006">
    <property type="entry name" value="Peroxidase"/>
    <property type="match status" value="1"/>
</dbReference>
<dbReference type="Proteomes" id="UP001157418">
    <property type="component" value="Unassembled WGS sequence"/>
</dbReference>
<feature type="domain" description="Plant heme peroxidase family profile" evidence="24">
    <location>
        <begin position="521"/>
        <end position="821"/>
    </location>
</feature>
<evidence type="ECO:0000256" key="4">
    <source>
        <dbReference type="ARBA" id="ARBA00006873"/>
    </source>
</evidence>
<evidence type="ECO:0000256" key="15">
    <source>
        <dbReference type="ARBA" id="ARBA00023163"/>
    </source>
</evidence>
<keyword evidence="13" id="KW-0238">DNA-binding</keyword>
<keyword evidence="11 20" id="KW-0408">Iron</keyword>
<dbReference type="GO" id="GO:0006355">
    <property type="term" value="P:regulation of DNA-templated transcription"/>
    <property type="evidence" value="ECO:0007669"/>
    <property type="project" value="InterPro"/>
</dbReference>
<keyword evidence="7" id="KW-0349">Heme</keyword>
<feature type="disulfide bond" evidence="22">
    <location>
        <begin position="617"/>
        <end position="817"/>
    </location>
</feature>
<evidence type="ECO:0000256" key="3">
    <source>
        <dbReference type="ARBA" id="ARBA00004123"/>
    </source>
</evidence>
<evidence type="ECO:0000256" key="9">
    <source>
        <dbReference type="ARBA" id="ARBA00022837"/>
    </source>
</evidence>
<feature type="region of interest" description="Disordered" evidence="23">
    <location>
        <begin position="431"/>
        <end position="459"/>
    </location>
</feature>
<dbReference type="GO" id="GO:0042744">
    <property type="term" value="P:hydrogen peroxide catabolic process"/>
    <property type="evidence" value="ECO:0007669"/>
    <property type="project" value="InterPro"/>
</dbReference>
<evidence type="ECO:0000313" key="26">
    <source>
        <dbReference type="EMBL" id="CAH1446606.1"/>
    </source>
</evidence>
<evidence type="ECO:0000256" key="11">
    <source>
        <dbReference type="ARBA" id="ARBA00023004"/>
    </source>
</evidence>
<dbReference type="SUPFAM" id="SSF48113">
    <property type="entry name" value="Heme-dependent peroxidases"/>
    <property type="match status" value="1"/>
</dbReference>
<dbReference type="InterPro" id="IPR019794">
    <property type="entry name" value="Peroxidases_AS"/>
</dbReference>
<comment type="subcellular location">
    <subcellularLocation>
        <location evidence="3">Nucleus</location>
    </subcellularLocation>
</comment>
<dbReference type="GO" id="GO:0020037">
    <property type="term" value="F:heme binding"/>
    <property type="evidence" value="ECO:0007669"/>
    <property type="project" value="InterPro"/>
</dbReference>
<evidence type="ECO:0000256" key="8">
    <source>
        <dbReference type="ARBA" id="ARBA00022723"/>
    </source>
</evidence>
<comment type="function">
    <text evidence="2">Removal of H(2)O(2), oxidation of toxic reductants, biosynthesis and degradation of lignin, suberization, auxin catabolism, response to environmental stresses such as wounding, pathogen attack and oxidative stress. These functions might be dependent on each isozyme/isoform in each plant tissue.</text>
</comment>
<dbReference type="Gene3D" id="2.170.150.80">
    <property type="entry name" value="NAC domain"/>
    <property type="match status" value="1"/>
</dbReference>
<comment type="catalytic activity">
    <reaction evidence="1">
        <text>2 a phenolic donor + H2O2 = 2 a phenolic radical donor + 2 H2O</text>
        <dbReference type="Rhea" id="RHEA:56136"/>
        <dbReference type="ChEBI" id="CHEBI:15377"/>
        <dbReference type="ChEBI" id="CHEBI:16240"/>
        <dbReference type="ChEBI" id="CHEBI:139520"/>
        <dbReference type="ChEBI" id="CHEBI:139521"/>
        <dbReference type="EC" id="1.11.1.7"/>
    </reaction>
</comment>
<feature type="binding site" evidence="20">
    <location>
        <position position="572"/>
    </location>
    <ligand>
        <name>Ca(2+)</name>
        <dbReference type="ChEBI" id="CHEBI:29108"/>
        <label>1</label>
    </ligand>
</feature>
<feature type="binding site" evidence="20">
    <location>
        <position position="749"/>
    </location>
    <ligand>
        <name>Ca(2+)</name>
        <dbReference type="ChEBI" id="CHEBI:29108"/>
        <label>2</label>
    </ligand>
</feature>
<evidence type="ECO:0000256" key="22">
    <source>
        <dbReference type="PIRSR" id="PIRSR600823-5"/>
    </source>
</evidence>
<dbReference type="EC" id="1.11.1.7" evidence="5"/>
<dbReference type="PROSITE" id="PS51005">
    <property type="entry name" value="NAC"/>
    <property type="match status" value="1"/>
</dbReference>
<keyword evidence="16" id="KW-0325">Glycoprotein</keyword>
<evidence type="ECO:0000256" key="12">
    <source>
        <dbReference type="ARBA" id="ARBA00023015"/>
    </source>
</evidence>
<keyword evidence="17" id="KW-0539">Nucleus</keyword>
<feature type="disulfide bond" evidence="22">
    <location>
        <begin position="564"/>
        <end position="569"/>
    </location>
</feature>
<feature type="disulfide bond" evidence="22">
    <location>
        <begin position="531"/>
        <end position="611"/>
    </location>
</feature>
<protein>
    <recommendedName>
        <fullName evidence="5">peroxidase</fullName>
        <ecNumber evidence="5">1.11.1.7</ecNumber>
    </recommendedName>
</protein>
<dbReference type="EMBL" id="CAKMRJ010005523">
    <property type="protein sequence ID" value="CAH1446606.1"/>
    <property type="molecule type" value="Genomic_DNA"/>
</dbReference>
<accession>A0AAU9P8N4</accession>
<evidence type="ECO:0000259" key="24">
    <source>
        <dbReference type="PROSITE" id="PS50873"/>
    </source>
</evidence>
<organism evidence="26 27">
    <name type="scientific">Lactuca virosa</name>
    <dbReference type="NCBI Taxonomy" id="75947"/>
    <lineage>
        <taxon>Eukaryota</taxon>
        <taxon>Viridiplantae</taxon>
        <taxon>Streptophyta</taxon>
        <taxon>Embryophyta</taxon>
        <taxon>Tracheophyta</taxon>
        <taxon>Spermatophyta</taxon>
        <taxon>Magnoliopsida</taxon>
        <taxon>eudicotyledons</taxon>
        <taxon>Gunneridae</taxon>
        <taxon>Pentapetalae</taxon>
        <taxon>asterids</taxon>
        <taxon>campanulids</taxon>
        <taxon>Asterales</taxon>
        <taxon>Asteraceae</taxon>
        <taxon>Cichorioideae</taxon>
        <taxon>Cichorieae</taxon>
        <taxon>Lactucinae</taxon>
        <taxon>Lactuca</taxon>
    </lineage>
</organism>